<keyword evidence="1" id="KW-0175">Coiled coil</keyword>
<dbReference type="Pfam" id="PF13514">
    <property type="entry name" value="AAA_27"/>
    <property type="match status" value="1"/>
</dbReference>
<dbReference type="PANTHER" id="PTHR41259">
    <property type="entry name" value="DOUBLE-STRAND BREAK REPAIR RAD50 ATPASE, PUTATIVE-RELATED"/>
    <property type="match status" value="1"/>
</dbReference>
<sequence length="1151" mass="127271">MRFHRLDLIKYGKFSDRSVEFPAAKQDFHLIVGPNEAGKSTLRSAIVDLLFGIPSRSPLSFLHPLNELRLGACISNISGALEFHRAKALKQTLRTPMDVVLPDTALTAFLGVADRHFFDQMFGLDHTRLVEGGNSILNAQNDVGQVLFQSAVGIASLGKIRDALMAEADKLWAPRKSAERAYYSAADQLEKAAAALKETTVRTKVWAEANSKVENLHESLASERDRHQHLQGKRSGLERVRRLAPFLQTLKDAEKQLAELGHVVDLPIDAAAILSTAERELAVASQLLQLRNGEVEKAEGDLGEINVDQAVLEIAAEISKIDELRLQYSPYDNDIERQEMQRSALWRDVGEACVQLGWQSECEASLAGRLPTLLVRRELAKLTRDFSGLTQGLRAAEQAEKAKLAEIELLLKQLAELQAGEVNPALRAALASARSLGDPDTAIQKQQALLTRAQSALETSLQTLGQSHIAISDLMAMKPPSQHTLSRLLQDRHTLMADRKALLKRLEDQKTGVARIELEISQFKALHHLTTYEDVVQARRDRDASWLAIKTGEIDLPQGAQKFETTLRHADEVADTRLNNVEQITELQSLTHQLEREQQSLSMLENQYAHLNEELQQGDVKWLAMMQDLGLSGTALEDMGDWLAKREKVLAAAIAYRDAQDSFDQVSKTVAEFRLNLANALREISLQVAESDSLSALCVQAESFIKAVDGAKVRHETLSAQLQAAQTLATPLQQATDEAKFELSRWTQMWSNALVKSGLPEDSDIGTVEGALALIDQIEEKLKKIRLIQERIEVMAGDLKGFSGEADRLAQVIAPELKGQSAPKITQALAKRLTQARETAAEAARLKETLRVAKAQVVTAKESIQTATASLKPLMERAGVDTTILLNEAITRSDEHRRLKAQIDQAKASLVNGGDGLTRMQIEAEIDTADLVQLSPELTHITDQLSDAEQRQRELSVDHANSARVLSEIGGSDAAAQAEAQRQEALAKMSDVAERYVKVFTAGRLLRWSIDRYREEKQGPLLARAGAIFSKLTLGSFQRLVVDFEKEPPILEGLRLDGKLVSISGMSDGARDQLYLALRLASLEMHLQQAMPLPFIADDLFINYDDARAKAGFEALRTLSEQTQVIFLSHHDHLIPTVEEVFGKQVNVVVL</sequence>
<feature type="coiled-coil region" evidence="1">
    <location>
        <begin position="836"/>
        <end position="863"/>
    </location>
</feature>
<keyword evidence="4" id="KW-1185">Reference proteome</keyword>
<dbReference type="RefSeq" id="WP_087148140.1">
    <property type="nucleotide sequence ID" value="NZ_FUKJ01000415.1"/>
</dbReference>
<evidence type="ECO:0000313" key="4">
    <source>
        <dbReference type="Proteomes" id="UP000195442"/>
    </source>
</evidence>
<dbReference type="Gene3D" id="3.40.50.300">
    <property type="entry name" value="P-loop containing nucleotide triphosphate hydrolases"/>
    <property type="match status" value="2"/>
</dbReference>
<proteinExistence type="predicted"/>
<reference evidence="4" key="1">
    <citation type="submission" date="2017-02" db="EMBL/GenBank/DDBJ databases">
        <authorList>
            <person name="Daims H."/>
        </authorList>
    </citation>
    <scope>NUCLEOTIDE SEQUENCE [LARGE SCALE GENOMIC DNA]</scope>
</reference>
<feature type="domain" description="YhaN AAA" evidence="2">
    <location>
        <begin position="1"/>
        <end position="206"/>
    </location>
</feature>
<feature type="coiled-coil region" evidence="1">
    <location>
        <begin position="587"/>
        <end position="621"/>
    </location>
</feature>
<dbReference type="InterPro" id="IPR038734">
    <property type="entry name" value="YhaN_AAA"/>
</dbReference>
<dbReference type="OrthoDB" id="9789562at2"/>
<evidence type="ECO:0000259" key="2">
    <source>
        <dbReference type="Pfam" id="PF13514"/>
    </source>
</evidence>
<dbReference type="PANTHER" id="PTHR41259:SF1">
    <property type="entry name" value="DOUBLE-STRAND BREAK REPAIR RAD50 ATPASE, PUTATIVE-RELATED"/>
    <property type="match status" value="1"/>
</dbReference>
<evidence type="ECO:0000256" key="1">
    <source>
        <dbReference type="SAM" id="Coils"/>
    </source>
</evidence>
<accession>A0A1R4HGC9</accession>
<evidence type="ECO:0000313" key="3">
    <source>
        <dbReference type="EMBL" id="SJM95274.1"/>
    </source>
</evidence>
<gene>
    <name evidence="3" type="ORF">CRENPOLYSF2_510004</name>
</gene>
<organism evidence="3 4">
    <name type="scientific">Crenothrix polyspora</name>
    <dbReference type="NCBI Taxonomy" id="360316"/>
    <lineage>
        <taxon>Bacteria</taxon>
        <taxon>Pseudomonadati</taxon>
        <taxon>Pseudomonadota</taxon>
        <taxon>Gammaproteobacteria</taxon>
        <taxon>Methylococcales</taxon>
        <taxon>Crenotrichaceae</taxon>
        <taxon>Crenothrix</taxon>
    </lineage>
</organism>
<name>A0A1R4HGC9_9GAMM</name>
<dbReference type="AlphaFoldDB" id="A0A1R4HGC9"/>
<dbReference type="EMBL" id="FUKJ01000415">
    <property type="protein sequence ID" value="SJM95274.1"/>
    <property type="molecule type" value="Genomic_DNA"/>
</dbReference>
<dbReference type="SUPFAM" id="SSF52540">
    <property type="entry name" value="P-loop containing nucleoside triphosphate hydrolases"/>
    <property type="match status" value="1"/>
</dbReference>
<protein>
    <recommendedName>
        <fullName evidence="2">YhaN AAA domain-containing protein</fullName>
    </recommendedName>
</protein>
<dbReference type="InterPro" id="IPR027417">
    <property type="entry name" value="P-loop_NTPase"/>
</dbReference>
<dbReference type="Proteomes" id="UP000195442">
    <property type="component" value="Unassembled WGS sequence"/>
</dbReference>